<dbReference type="AlphaFoldDB" id="A0A2T9YZI4"/>
<proteinExistence type="predicted"/>
<protein>
    <submittedName>
        <fullName evidence="2">Uncharacterized protein</fullName>
    </submittedName>
</protein>
<organism evidence="2 3">
    <name type="scientific">Smittium simulii</name>
    <dbReference type="NCBI Taxonomy" id="133385"/>
    <lineage>
        <taxon>Eukaryota</taxon>
        <taxon>Fungi</taxon>
        <taxon>Fungi incertae sedis</taxon>
        <taxon>Zoopagomycota</taxon>
        <taxon>Kickxellomycotina</taxon>
        <taxon>Harpellomycetes</taxon>
        <taxon>Harpellales</taxon>
        <taxon>Legeriomycetaceae</taxon>
        <taxon>Smittium</taxon>
    </lineage>
</organism>
<feature type="region of interest" description="Disordered" evidence="1">
    <location>
        <begin position="1"/>
        <end position="87"/>
    </location>
</feature>
<feature type="compositionally biased region" description="Basic and acidic residues" evidence="1">
    <location>
        <begin position="15"/>
        <end position="37"/>
    </location>
</feature>
<dbReference type="Proteomes" id="UP000245383">
    <property type="component" value="Unassembled WGS sequence"/>
</dbReference>
<feature type="compositionally biased region" description="Polar residues" evidence="1">
    <location>
        <begin position="56"/>
        <end position="67"/>
    </location>
</feature>
<feature type="compositionally biased region" description="Polar residues" evidence="1">
    <location>
        <begin position="1"/>
        <end position="12"/>
    </location>
</feature>
<gene>
    <name evidence="2" type="ORF">BB561_000399</name>
</gene>
<evidence type="ECO:0000313" key="3">
    <source>
        <dbReference type="Proteomes" id="UP000245383"/>
    </source>
</evidence>
<name>A0A2T9YZI4_9FUNG</name>
<accession>A0A2T9YZI4</accession>
<evidence type="ECO:0000256" key="1">
    <source>
        <dbReference type="SAM" id="MobiDB-lite"/>
    </source>
</evidence>
<reference evidence="2 3" key="1">
    <citation type="journal article" date="2018" name="MBio">
        <title>Comparative Genomics Reveals the Core Gene Toolbox for the Fungus-Insect Symbiosis.</title>
        <authorList>
            <person name="Wang Y."/>
            <person name="Stata M."/>
            <person name="Wang W."/>
            <person name="Stajich J.E."/>
            <person name="White M.M."/>
            <person name="Moncalvo J.M."/>
        </authorList>
    </citation>
    <scope>NUCLEOTIDE SEQUENCE [LARGE SCALE GENOMIC DNA]</scope>
    <source>
        <strain evidence="2 3">SWE-8-4</strain>
    </source>
</reference>
<dbReference type="EMBL" id="MBFR01000008">
    <property type="protein sequence ID" value="PVU97727.1"/>
    <property type="molecule type" value="Genomic_DNA"/>
</dbReference>
<evidence type="ECO:0000313" key="2">
    <source>
        <dbReference type="EMBL" id="PVU97727.1"/>
    </source>
</evidence>
<comment type="caution">
    <text evidence="2">The sequence shown here is derived from an EMBL/GenBank/DDBJ whole genome shotgun (WGS) entry which is preliminary data.</text>
</comment>
<feature type="compositionally biased region" description="Basic and acidic residues" evidence="1">
    <location>
        <begin position="68"/>
        <end position="81"/>
    </location>
</feature>
<sequence>MNSDISTLQSIPDTAPKDHCNSASIVEHDHPEHHNADNKLTSSPDHELLTEEQEAIAQNSDGNNSSSIEHDSKCEHHHTTEEEPNDDAELLQGFDKNEEVGIVLAYYPTCASV</sequence>
<keyword evidence="3" id="KW-1185">Reference proteome</keyword>